<gene>
    <name evidence="3" type="ORF">A4A49_27941</name>
</gene>
<sequence>MKILLKQGNNQSHFPKENRVSWFIYNACTVLVPPLFHLSSKIAGVLTVEVANRVMNTVGHSMGYVKPQISNSNTNAGSRKSKESESRRRRRKQKRNNKVSSHGKDSNEANGGSAYKENSDFQKSLEQFEVEYIPEKAELDGELDDEFRKVFEKFFFVNSTGSEEDGKKAETVADSEEEDDKKDEIAADSEEEEEPKEKVWDASAADPKLLVHLKSYRNTVPVPRHWSQKRKYLQGKRGIIDKQPFQLPDFTAETGIDEKIKQAYIGKEISKKLKQKQPKTGKMDIDYQVLYDAFFKYQTKPKLTSYGDLYYEGKEFDKLKLREMKPGTLSQKLIDALGLGSAPPPWLINMQIYGPPPSYSILGLTPIPPGATFGNQPGGWGKPPDNEYGRSLYGDVFILKQDQPDYEDEPVDKTKHWGDLEEEEVEEEMEEEELDDGTHSVDSLSSAPTEVDTPDFIDLRKKQRKEPEKPLYQVLEQNEEKVAPGILLGTTHANVINNTGTRDKTAAKRVYPLKGQKSDRVDVTLAPEELELMENVLPDKYKEAREENKLPSQREDFSEMVAENERKKKKKRKMQEKEGKWKKKFKF</sequence>
<dbReference type="PANTHER" id="PTHR12785">
    <property type="entry name" value="SPLICING FACTOR 3B"/>
    <property type="match status" value="1"/>
</dbReference>
<dbReference type="GO" id="GO:0005634">
    <property type="term" value="C:nucleus"/>
    <property type="evidence" value="ECO:0007669"/>
    <property type="project" value="InterPro"/>
</dbReference>
<feature type="compositionally biased region" description="Acidic residues" evidence="1">
    <location>
        <begin position="421"/>
        <end position="435"/>
    </location>
</feature>
<dbReference type="Gramene" id="OIT35236">
    <property type="protein sequence ID" value="OIT35236"/>
    <property type="gene ID" value="A4A49_27941"/>
</dbReference>
<dbReference type="InterPro" id="IPR052584">
    <property type="entry name" value="U2_snRNP_Complex_Component"/>
</dbReference>
<proteinExistence type="predicted"/>
<comment type="caution">
    <text evidence="3">The sequence shown here is derived from an EMBL/GenBank/DDBJ whole genome shotgun (WGS) entry which is preliminary data.</text>
</comment>
<dbReference type="Proteomes" id="UP000187609">
    <property type="component" value="Unassembled WGS sequence"/>
</dbReference>
<feature type="compositionally biased region" description="Basic and acidic residues" evidence="1">
    <location>
        <begin position="538"/>
        <end position="557"/>
    </location>
</feature>
<protein>
    <recommendedName>
        <fullName evidence="2">PSP proline-rich domain-containing protein</fullName>
    </recommendedName>
</protein>
<dbReference type="InterPro" id="IPR007180">
    <property type="entry name" value="DUF382"/>
</dbReference>
<feature type="compositionally biased region" description="Acidic residues" evidence="1">
    <location>
        <begin position="173"/>
        <end position="194"/>
    </location>
</feature>
<feature type="compositionally biased region" description="Polar residues" evidence="1">
    <location>
        <begin position="68"/>
        <end position="77"/>
    </location>
</feature>
<feature type="compositionally biased region" description="Basic residues" evidence="1">
    <location>
        <begin position="567"/>
        <end position="587"/>
    </location>
</feature>
<name>A0A314L0S5_NICAT</name>
<dbReference type="PANTHER" id="PTHR12785:SF6">
    <property type="entry name" value="SPLICING FACTOR 3B SUBUNIT 2"/>
    <property type="match status" value="1"/>
</dbReference>
<evidence type="ECO:0000313" key="3">
    <source>
        <dbReference type="EMBL" id="OIT35236.1"/>
    </source>
</evidence>
<feature type="region of interest" description="Disordered" evidence="1">
    <location>
        <begin position="421"/>
        <end position="452"/>
    </location>
</feature>
<dbReference type="EMBL" id="MJEQ01000586">
    <property type="protein sequence ID" value="OIT35236.1"/>
    <property type="molecule type" value="Genomic_DNA"/>
</dbReference>
<feature type="region of interest" description="Disordered" evidence="1">
    <location>
        <begin position="164"/>
        <end position="200"/>
    </location>
</feature>
<dbReference type="SMART" id="SM00581">
    <property type="entry name" value="PSP"/>
    <property type="match status" value="1"/>
</dbReference>
<accession>A0A314L0S5</accession>
<feature type="region of interest" description="Disordered" evidence="1">
    <location>
        <begin position="538"/>
        <end position="587"/>
    </location>
</feature>
<keyword evidence="4" id="KW-1185">Reference proteome</keyword>
<evidence type="ECO:0000313" key="4">
    <source>
        <dbReference type="Proteomes" id="UP000187609"/>
    </source>
</evidence>
<dbReference type="STRING" id="49451.A0A314L0S5"/>
<feature type="region of interest" description="Disordered" evidence="1">
    <location>
        <begin position="63"/>
        <end position="118"/>
    </location>
</feature>
<evidence type="ECO:0000256" key="1">
    <source>
        <dbReference type="SAM" id="MobiDB-lite"/>
    </source>
</evidence>
<feature type="compositionally biased region" description="Basic residues" evidence="1">
    <location>
        <begin position="87"/>
        <end position="97"/>
    </location>
</feature>
<organism evidence="3 4">
    <name type="scientific">Nicotiana attenuata</name>
    <name type="common">Coyote tobacco</name>
    <dbReference type="NCBI Taxonomy" id="49451"/>
    <lineage>
        <taxon>Eukaryota</taxon>
        <taxon>Viridiplantae</taxon>
        <taxon>Streptophyta</taxon>
        <taxon>Embryophyta</taxon>
        <taxon>Tracheophyta</taxon>
        <taxon>Spermatophyta</taxon>
        <taxon>Magnoliopsida</taxon>
        <taxon>eudicotyledons</taxon>
        <taxon>Gunneridae</taxon>
        <taxon>Pentapetalae</taxon>
        <taxon>asterids</taxon>
        <taxon>lamiids</taxon>
        <taxon>Solanales</taxon>
        <taxon>Solanaceae</taxon>
        <taxon>Nicotianoideae</taxon>
        <taxon>Nicotianeae</taxon>
        <taxon>Nicotiana</taxon>
    </lineage>
</organism>
<evidence type="ECO:0000259" key="2">
    <source>
        <dbReference type="SMART" id="SM00581"/>
    </source>
</evidence>
<feature type="domain" description="PSP proline-rich" evidence="2">
    <location>
        <begin position="321"/>
        <end position="369"/>
    </location>
</feature>
<reference evidence="3" key="1">
    <citation type="submission" date="2016-11" db="EMBL/GenBank/DDBJ databases">
        <title>The genome of Nicotiana attenuata.</title>
        <authorList>
            <person name="Xu S."/>
            <person name="Brockmoeller T."/>
            <person name="Gaquerel E."/>
            <person name="Navarro A."/>
            <person name="Kuhl H."/>
            <person name="Gase K."/>
            <person name="Ling Z."/>
            <person name="Zhou W."/>
            <person name="Kreitzer C."/>
            <person name="Stanke M."/>
            <person name="Tang H."/>
            <person name="Lyons E."/>
            <person name="Pandey P."/>
            <person name="Pandey S.P."/>
            <person name="Timmermann B."/>
            <person name="Baldwin I.T."/>
        </authorList>
    </citation>
    <scope>NUCLEOTIDE SEQUENCE [LARGE SCALE GENOMIC DNA]</scope>
    <source>
        <strain evidence="3">UT</strain>
    </source>
</reference>
<dbReference type="AlphaFoldDB" id="A0A314L0S5"/>
<dbReference type="Pfam" id="PF04037">
    <property type="entry name" value="DUF382"/>
    <property type="match status" value="1"/>
</dbReference>
<dbReference type="InterPro" id="IPR006568">
    <property type="entry name" value="PSP_pro-rich"/>
</dbReference>
<dbReference type="Pfam" id="PF04046">
    <property type="entry name" value="PSP"/>
    <property type="match status" value="1"/>
</dbReference>